<feature type="signal peptide" evidence="4">
    <location>
        <begin position="1"/>
        <end position="19"/>
    </location>
</feature>
<evidence type="ECO:0000313" key="7">
    <source>
        <dbReference type="Proteomes" id="UP001500954"/>
    </source>
</evidence>
<dbReference type="EMBL" id="BAABCY010000086">
    <property type="protein sequence ID" value="GAA3580843.1"/>
    <property type="molecule type" value="Genomic_DNA"/>
</dbReference>
<evidence type="ECO:0000256" key="1">
    <source>
        <dbReference type="ARBA" id="ARBA00004442"/>
    </source>
</evidence>
<dbReference type="SUPFAM" id="SSF49464">
    <property type="entry name" value="Carboxypeptidase regulatory domain-like"/>
    <property type="match status" value="1"/>
</dbReference>
<dbReference type="Proteomes" id="UP001500954">
    <property type="component" value="Unassembled WGS sequence"/>
</dbReference>
<keyword evidence="7" id="KW-1185">Reference proteome</keyword>
<organism evidence="6 7">
    <name type="scientific">Snuella lapsa</name>
    <dbReference type="NCBI Taxonomy" id="870481"/>
    <lineage>
        <taxon>Bacteria</taxon>
        <taxon>Pseudomonadati</taxon>
        <taxon>Bacteroidota</taxon>
        <taxon>Flavobacteriia</taxon>
        <taxon>Flavobacteriales</taxon>
        <taxon>Flavobacteriaceae</taxon>
        <taxon>Snuella</taxon>
    </lineage>
</organism>
<comment type="caution">
    <text evidence="6">The sequence shown here is derived from an EMBL/GenBank/DDBJ whole genome shotgun (WGS) entry which is preliminary data.</text>
</comment>
<dbReference type="Gene3D" id="2.60.40.1120">
    <property type="entry name" value="Carboxypeptidase-like, regulatory domain"/>
    <property type="match status" value="1"/>
</dbReference>
<dbReference type="PANTHER" id="PTHR40980">
    <property type="entry name" value="PLUG DOMAIN-CONTAINING PROTEIN"/>
    <property type="match status" value="1"/>
</dbReference>
<evidence type="ECO:0000313" key="6">
    <source>
        <dbReference type="EMBL" id="GAA3580843.1"/>
    </source>
</evidence>
<dbReference type="InterPro" id="IPR008969">
    <property type="entry name" value="CarboxyPept-like_regulatory"/>
</dbReference>
<keyword evidence="2" id="KW-0472">Membrane</keyword>
<evidence type="ECO:0000259" key="5">
    <source>
        <dbReference type="Pfam" id="PF14905"/>
    </source>
</evidence>
<dbReference type="SUPFAM" id="SSF56935">
    <property type="entry name" value="Porins"/>
    <property type="match status" value="1"/>
</dbReference>
<feature type="domain" description="Outer membrane protein beta-barrel" evidence="5">
    <location>
        <begin position="375"/>
        <end position="784"/>
    </location>
</feature>
<dbReference type="InterPro" id="IPR036942">
    <property type="entry name" value="Beta-barrel_TonB_sf"/>
</dbReference>
<feature type="chain" id="PRO_5045634985" evidence="4">
    <location>
        <begin position="20"/>
        <end position="810"/>
    </location>
</feature>
<keyword evidence="4" id="KW-0732">Signal</keyword>
<dbReference type="PANTHER" id="PTHR40980:SF4">
    <property type="entry name" value="TONB-DEPENDENT RECEPTOR-LIKE BETA-BARREL DOMAIN-CONTAINING PROTEIN"/>
    <property type="match status" value="1"/>
</dbReference>
<keyword evidence="3" id="KW-0998">Cell outer membrane</keyword>
<dbReference type="Gene3D" id="2.40.170.20">
    <property type="entry name" value="TonB-dependent receptor, beta-barrel domain"/>
    <property type="match status" value="1"/>
</dbReference>
<proteinExistence type="predicted"/>
<evidence type="ECO:0000256" key="3">
    <source>
        <dbReference type="ARBA" id="ARBA00023237"/>
    </source>
</evidence>
<gene>
    <name evidence="6" type="ORF">GCM10022395_31700</name>
</gene>
<comment type="subcellular location">
    <subcellularLocation>
        <location evidence="1">Cell outer membrane</location>
    </subcellularLocation>
</comment>
<evidence type="ECO:0000256" key="4">
    <source>
        <dbReference type="SAM" id="SignalP"/>
    </source>
</evidence>
<protein>
    <submittedName>
        <fullName evidence="6">Outer membrane beta-barrel family protein</fullName>
    </submittedName>
</protein>
<name>A0ABP6YEE2_9FLAO</name>
<dbReference type="Pfam" id="PF13715">
    <property type="entry name" value="CarbopepD_reg_2"/>
    <property type="match status" value="1"/>
</dbReference>
<accession>A0ABP6YEE2</accession>
<dbReference type="RefSeq" id="WP_345007393.1">
    <property type="nucleotide sequence ID" value="NZ_BAABCY010000086.1"/>
</dbReference>
<dbReference type="InterPro" id="IPR041700">
    <property type="entry name" value="OMP_b-brl_3"/>
</dbReference>
<dbReference type="Pfam" id="PF14905">
    <property type="entry name" value="OMP_b-brl_3"/>
    <property type="match status" value="1"/>
</dbReference>
<evidence type="ECO:0000256" key="2">
    <source>
        <dbReference type="ARBA" id="ARBA00023136"/>
    </source>
</evidence>
<sequence>MASKLTTFLLFLCSLSSVAQDFVISGRVLDQDNKVVAYANVVLLNAKDSLAVGGATTDENGDFKLERVKPNAYVLKISFLGFESYETAIDLKENTSIGTVVLKEANQTLDGVVVVAKRPTVKRMVDRLVFSVENSTLSNSNVLDVLKHTPGVLVHDDKITVKNTLPTVYINDRKVHLSIEEVQQLLEGTSATNVKSVEVITNPPAKYEAEGGAVLNIVTSKNIIAGYNGSVFGNYKQGHEYPKYSFGTSHFFKSKKINTYINYNINPRKDFREVSEHINFMDNNAITSKWESDSEERSKSANQNINANIDYELSKRDALSFAANVLIEPRENTKKGVNSTTKVFDANKNLDSIFNTFNNSVKETFNLAFTLDYIHKFKRQGEKLSASIHNTHYDNSGFQDVSTGYFFPDNETPFRRNKFQTFTSQHIHLSTGQLDYELPSHANNTLFEAGAKVSKISSDNILTQYVFVNDVKEEDLENSDNFLYDETNYASYVSFSKDWNSWSLKSGLRVEHTSISGNSLSTAQINKTNYTKFFPSLHLLHKLNDKDALYFNYNRRIYRPRYAQLNPFKFFLNDNAYISGDPNLKPQIDDSFTLGYTINKKYTFELYYRYENNPTIQIVFQDNADKILKYINTNIDKSISYGLDFTTYAPIVPRWNLYTLLSAFYYDNQFFALESSNQLERNSKWSFYSQVNNYFELLKDKSLLLDITYLHISPIADGPTVISSRSGLSINLKKTFWTNKASINLGYQDLFNGQNFSTTTRYLNQDIKLNSRRENRLFVLGFNYNFGNTSLKNNEKVISTVERERLVKND</sequence>
<reference evidence="7" key="1">
    <citation type="journal article" date="2019" name="Int. J. Syst. Evol. Microbiol.">
        <title>The Global Catalogue of Microorganisms (GCM) 10K type strain sequencing project: providing services to taxonomists for standard genome sequencing and annotation.</title>
        <authorList>
            <consortium name="The Broad Institute Genomics Platform"/>
            <consortium name="The Broad Institute Genome Sequencing Center for Infectious Disease"/>
            <person name="Wu L."/>
            <person name="Ma J."/>
        </authorList>
    </citation>
    <scope>NUCLEOTIDE SEQUENCE [LARGE SCALE GENOMIC DNA]</scope>
    <source>
        <strain evidence="7">JCM 17111</strain>
    </source>
</reference>